<accession>A0A0C4E423</accession>
<proteinExistence type="inferred from homology"/>
<dbReference type="GO" id="GO:0016020">
    <property type="term" value="C:membrane"/>
    <property type="evidence" value="ECO:0007669"/>
    <property type="project" value="UniProtKB-SubCell"/>
</dbReference>
<evidence type="ECO:0000256" key="8">
    <source>
        <dbReference type="SAM" id="MobiDB-lite"/>
    </source>
</evidence>
<protein>
    <recommendedName>
        <fullName evidence="7">Solute carrier family 40 member</fullName>
    </recommendedName>
</protein>
<dbReference type="OrthoDB" id="648861at2759"/>
<dbReference type="InterPro" id="IPR009716">
    <property type="entry name" value="Ferroportin-1"/>
</dbReference>
<dbReference type="EMBL" id="ADBL01001742">
    <property type="status" value="NOT_ANNOTATED_CDS"/>
    <property type="molecule type" value="Genomic_DNA"/>
</dbReference>
<dbReference type="PANTHER" id="PTHR11660">
    <property type="entry name" value="SOLUTE CARRIER FAMILY 40 MEMBER"/>
    <property type="match status" value="1"/>
</dbReference>
<name>A0A0C4E423_MAGP6</name>
<dbReference type="STRING" id="644358.A0A0C4E423"/>
<feature type="transmembrane region" description="Helical" evidence="7">
    <location>
        <begin position="227"/>
        <end position="247"/>
    </location>
</feature>
<dbReference type="Pfam" id="PF06963">
    <property type="entry name" value="FPN1"/>
    <property type="match status" value="1"/>
</dbReference>
<evidence type="ECO:0000256" key="3">
    <source>
        <dbReference type="ARBA" id="ARBA00022448"/>
    </source>
</evidence>
<feature type="transmembrane region" description="Helical" evidence="7">
    <location>
        <begin position="199"/>
        <end position="221"/>
    </location>
</feature>
<dbReference type="InterPro" id="IPR036259">
    <property type="entry name" value="MFS_trans_sf"/>
</dbReference>
<evidence type="ECO:0000256" key="2">
    <source>
        <dbReference type="ARBA" id="ARBA00006279"/>
    </source>
</evidence>
<evidence type="ECO:0000256" key="5">
    <source>
        <dbReference type="ARBA" id="ARBA00022989"/>
    </source>
</evidence>
<comment type="caution">
    <text evidence="7">Lacks conserved residue(s) required for the propagation of feature annotation.</text>
</comment>
<evidence type="ECO:0000313" key="9">
    <source>
        <dbReference type="EMBL" id="KLU88224.1"/>
    </source>
</evidence>
<evidence type="ECO:0000256" key="6">
    <source>
        <dbReference type="ARBA" id="ARBA00023136"/>
    </source>
</evidence>
<organism evidence="10 11">
    <name type="scientific">Magnaporthiopsis poae (strain ATCC 64411 / 73-15)</name>
    <name type="common">Kentucky bluegrass fungus</name>
    <name type="synonym">Magnaporthe poae</name>
    <dbReference type="NCBI Taxonomy" id="644358"/>
    <lineage>
        <taxon>Eukaryota</taxon>
        <taxon>Fungi</taxon>
        <taxon>Dikarya</taxon>
        <taxon>Ascomycota</taxon>
        <taxon>Pezizomycotina</taxon>
        <taxon>Sordariomycetes</taxon>
        <taxon>Sordariomycetidae</taxon>
        <taxon>Magnaporthales</taxon>
        <taxon>Magnaporthaceae</taxon>
        <taxon>Magnaporthiopsis</taxon>
    </lineage>
</organism>
<feature type="region of interest" description="Disordered" evidence="8">
    <location>
        <begin position="341"/>
        <end position="374"/>
    </location>
</feature>
<keyword evidence="3 7" id="KW-0813">Transport</keyword>
<gene>
    <name evidence="9" type="ORF">MAPG_07211</name>
</gene>
<dbReference type="SUPFAM" id="SSF103473">
    <property type="entry name" value="MFS general substrate transporter"/>
    <property type="match status" value="1"/>
</dbReference>
<feature type="transmembrane region" description="Helical" evidence="7">
    <location>
        <begin position="298"/>
        <end position="320"/>
    </location>
</feature>
<dbReference type="EnsemblFungi" id="MAPG_07211T0">
    <property type="protein sequence ID" value="MAPG_07211T0"/>
    <property type="gene ID" value="MAPG_07211"/>
</dbReference>
<dbReference type="EMBL" id="GL876971">
    <property type="protein sequence ID" value="KLU88224.1"/>
    <property type="molecule type" value="Genomic_DNA"/>
</dbReference>
<dbReference type="Proteomes" id="UP000011715">
    <property type="component" value="Unassembled WGS sequence"/>
</dbReference>
<keyword evidence="11" id="KW-1185">Reference proteome</keyword>
<evidence type="ECO:0000256" key="1">
    <source>
        <dbReference type="ARBA" id="ARBA00004141"/>
    </source>
</evidence>
<dbReference type="VEuPathDB" id="FungiDB:MAPG_07211"/>
<dbReference type="eggNOG" id="KOG2601">
    <property type="taxonomic scope" value="Eukaryota"/>
</dbReference>
<comment type="subcellular location">
    <subcellularLocation>
        <location evidence="1 7">Membrane</location>
        <topology evidence="1 7">Multi-pass membrane protein</topology>
    </subcellularLocation>
</comment>
<comment type="function">
    <text evidence="7">May be involved in iron transport and iron homeostasis.</text>
</comment>
<reference evidence="9" key="1">
    <citation type="submission" date="2010-05" db="EMBL/GenBank/DDBJ databases">
        <title>The Genome Sequence of Magnaporthe poae strain ATCC 64411.</title>
        <authorList>
            <consortium name="The Broad Institute Genome Sequencing Platform"/>
            <consortium name="Broad Institute Genome Sequencing Center for Infectious Disease"/>
            <person name="Ma L.-J."/>
            <person name="Dead R."/>
            <person name="Young S."/>
            <person name="Zeng Q."/>
            <person name="Koehrsen M."/>
            <person name="Alvarado L."/>
            <person name="Berlin A."/>
            <person name="Chapman S.B."/>
            <person name="Chen Z."/>
            <person name="Freedman E."/>
            <person name="Gellesch M."/>
            <person name="Goldberg J."/>
            <person name="Griggs A."/>
            <person name="Gujja S."/>
            <person name="Heilman E.R."/>
            <person name="Heiman D."/>
            <person name="Hepburn T."/>
            <person name="Howarth C."/>
            <person name="Jen D."/>
            <person name="Larson L."/>
            <person name="Mehta T."/>
            <person name="Neiman D."/>
            <person name="Pearson M."/>
            <person name="Roberts A."/>
            <person name="Saif S."/>
            <person name="Shea T."/>
            <person name="Shenoy N."/>
            <person name="Sisk P."/>
            <person name="Stolte C."/>
            <person name="Sykes S."/>
            <person name="Walk T."/>
            <person name="White J."/>
            <person name="Yandava C."/>
            <person name="Haas B."/>
            <person name="Nusbaum C."/>
            <person name="Birren B."/>
        </authorList>
    </citation>
    <scope>NUCLEOTIDE SEQUENCE</scope>
    <source>
        <strain evidence="9">ATCC 64411</strain>
    </source>
</reference>
<evidence type="ECO:0000313" key="11">
    <source>
        <dbReference type="Proteomes" id="UP000011715"/>
    </source>
</evidence>
<keyword evidence="4 7" id="KW-0812">Transmembrane</keyword>
<comment type="similarity">
    <text evidence="2 7">Belongs to the ferroportin (FP) (TC 2.A.100) family. SLC40A subfamily.</text>
</comment>
<sequence length="374" mass="41009">MNFIAVERDWVPIVAGVSVEAKLVLNSQMRRIDIFCKLSGPVFIAFIEGASTRAAIIANFAMNLASIPVEYLNISKVYYEVPDLQRPKIIHSPPADMPDLEGGASAPPRLLTKARAALRKSVRDFAFYLSHPAFLPSFAQTMTYFTVLSFSGRMVAYLLSSGFGSTAVGASRAASVAFEFSATWAAPWLARRIGSIRAGLWFASWQLGWLTLGVTGFWLLAGLQDRLAPVASAAALVVSTILSRVGLIGFDLCTQTTVQEEVEEEHRGVFSSVESAFNNAFEILSYVATMIFSRPDQFRWPTLFSVIGIAFAWALQATFVHHRRGHLLHLNLPAMMEKRARRSRAASLERENQSLLGISGRGGSRGDGTSPTRD</sequence>
<evidence type="ECO:0000256" key="7">
    <source>
        <dbReference type="RuleBase" id="RU365065"/>
    </source>
</evidence>
<dbReference type="AlphaFoldDB" id="A0A0C4E423"/>
<evidence type="ECO:0000256" key="4">
    <source>
        <dbReference type="ARBA" id="ARBA00022692"/>
    </source>
</evidence>
<reference evidence="10" key="4">
    <citation type="journal article" date="2015" name="G3 (Bethesda)">
        <title>Genome sequences of three phytopathogenic species of the Magnaporthaceae family of fungi.</title>
        <authorList>
            <person name="Okagaki L.H."/>
            <person name="Nunes C.C."/>
            <person name="Sailsbery J."/>
            <person name="Clay B."/>
            <person name="Brown D."/>
            <person name="John T."/>
            <person name="Oh Y."/>
            <person name="Young N."/>
            <person name="Fitzgerald M."/>
            <person name="Haas B.J."/>
            <person name="Zeng Q."/>
            <person name="Young S."/>
            <person name="Adiconis X."/>
            <person name="Fan L."/>
            <person name="Levin J.Z."/>
            <person name="Mitchell T.K."/>
            <person name="Okubara P.A."/>
            <person name="Farman M.L."/>
            <person name="Kohn L.M."/>
            <person name="Birren B."/>
            <person name="Ma L.-J."/>
            <person name="Dean R.A."/>
        </authorList>
    </citation>
    <scope>NUCLEOTIDE SEQUENCE</scope>
    <source>
        <strain evidence="10">ATCC 64411 / 73-15</strain>
    </source>
</reference>
<dbReference type="GO" id="GO:0005381">
    <property type="term" value="F:iron ion transmembrane transporter activity"/>
    <property type="evidence" value="ECO:0007669"/>
    <property type="project" value="UniProtKB-UniRule"/>
</dbReference>
<keyword evidence="7" id="KW-0406">Ion transport</keyword>
<reference evidence="11" key="2">
    <citation type="submission" date="2010-05" db="EMBL/GenBank/DDBJ databases">
        <title>The genome sequence of Magnaporthe poae strain ATCC 64411.</title>
        <authorList>
            <person name="Ma L.-J."/>
            <person name="Dead R."/>
            <person name="Young S."/>
            <person name="Zeng Q."/>
            <person name="Koehrsen M."/>
            <person name="Alvarado L."/>
            <person name="Berlin A."/>
            <person name="Chapman S.B."/>
            <person name="Chen Z."/>
            <person name="Freedman E."/>
            <person name="Gellesch M."/>
            <person name="Goldberg J."/>
            <person name="Griggs A."/>
            <person name="Gujja S."/>
            <person name="Heilman E.R."/>
            <person name="Heiman D."/>
            <person name="Hepburn T."/>
            <person name="Howarth C."/>
            <person name="Jen D."/>
            <person name="Larson L."/>
            <person name="Mehta T."/>
            <person name="Neiman D."/>
            <person name="Pearson M."/>
            <person name="Roberts A."/>
            <person name="Saif S."/>
            <person name="Shea T."/>
            <person name="Shenoy N."/>
            <person name="Sisk P."/>
            <person name="Stolte C."/>
            <person name="Sykes S."/>
            <person name="Walk T."/>
            <person name="White J."/>
            <person name="Yandava C."/>
            <person name="Haas B."/>
            <person name="Nusbaum C."/>
            <person name="Birren B."/>
        </authorList>
    </citation>
    <scope>NUCLEOTIDE SEQUENCE [LARGE SCALE GENOMIC DNA]</scope>
    <source>
        <strain evidence="11">ATCC 64411 / 73-15</strain>
    </source>
</reference>
<reference evidence="10" key="5">
    <citation type="submission" date="2015-06" db="UniProtKB">
        <authorList>
            <consortium name="EnsemblFungi"/>
        </authorList>
    </citation>
    <scope>IDENTIFICATION</scope>
    <source>
        <strain evidence="10">ATCC 64411</strain>
    </source>
</reference>
<dbReference type="OMA" id="ASCVIFY"/>
<evidence type="ECO:0000313" key="10">
    <source>
        <dbReference type="EnsemblFungi" id="MAPG_07211T0"/>
    </source>
</evidence>
<dbReference type="PANTHER" id="PTHR11660:SF57">
    <property type="entry name" value="SOLUTE CARRIER FAMILY 40 MEMBER"/>
    <property type="match status" value="1"/>
</dbReference>
<keyword evidence="6 7" id="KW-0472">Membrane</keyword>
<keyword evidence="5 7" id="KW-1133">Transmembrane helix</keyword>
<dbReference type="Gene3D" id="1.20.1250.20">
    <property type="entry name" value="MFS general substrate transporter like domains"/>
    <property type="match status" value="1"/>
</dbReference>
<reference evidence="9" key="3">
    <citation type="submission" date="2011-03" db="EMBL/GenBank/DDBJ databases">
        <title>Annotation of Magnaporthe poae ATCC 64411.</title>
        <authorList>
            <person name="Ma L.-J."/>
            <person name="Dead R."/>
            <person name="Young S.K."/>
            <person name="Zeng Q."/>
            <person name="Gargeya S."/>
            <person name="Fitzgerald M."/>
            <person name="Haas B."/>
            <person name="Abouelleil A."/>
            <person name="Alvarado L."/>
            <person name="Arachchi H.M."/>
            <person name="Berlin A."/>
            <person name="Brown A."/>
            <person name="Chapman S.B."/>
            <person name="Chen Z."/>
            <person name="Dunbar C."/>
            <person name="Freedman E."/>
            <person name="Gearin G."/>
            <person name="Gellesch M."/>
            <person name="Goldberg J."/>
            <person name="Griggs A."/>
            <person name="Gujja S."/>
            <person name="Heiman D."/>
            <person name="Howarth C."/>
            <person name="Larson L."/>
            <person name="Lui A."/>
            <person name="MacDonald P.J.P."/>
            <person name="Mehta T."/>
            <person name="Montmayeur A."/>
            <person name="Murphy C."/>
            <person name="Neiman D."/>
            <person name="Pearson M."/>
            <person name="Priest M."/>
            <person name="Roberts A."/>
            <person name="Saif S."/>
            <person name="Shea T."/>
            <person name="Shenoy N."/>
            <person name="Sisk P."/>
            <person name="Stolte C."/>
            <person name="Sykes S."/>
            <person name="Yandava C."/>
            <person name="Wortman J."/>
            <person name="Nusbaum C."/>
            <person name="Birren B."/>
        </authorList>
    </citation>
    <scope>NUCLEOTIDE SEQUENCE</scope>
    <source>
        <strain evidence="9">ATCC 64411</strain>
    </source>
</reference>